<dbReference type="AlphaFoldDB" id="A0A7W9ZGG3"/>
<dbReference type="Proteomes" id="UP000544872">
    <property type="component" value="Unassembled WGS sequence"/>
</dbReference>
<accession>A0A7W9ZGG3</accession>
<sequence length="94" mass="10002">MFLYRTGLLLIAAVIALLAAVMTTDIEDRIATALCPPPVPSPQVIGDGTCGFNADMQAIAILGAVFALGLILTGFGLLLRRRDTSRRRMFGPRG</sequence>
<evidence type="ECO:0000313" key="2">
    <source>
        <dbReference type="EMBL" id="MBB6209604.1"/>
    </source>
</evidence>
<name>A0A7W9ZGG3_NOVIT</name>
<keyword evidence="1" id="KW-0472">Membrane</keyword>
<feature type="transmembrane region" description="Helical" evidence="1">
    <location>
        <begin position="58"/>
        <end position="79"/>
    </location>
</feature>
<dbReference type="RefSeq" id="WP_184261992.1">
    <property type="nucleotide sequence ID" value="NZ_JACIIX010000002.1"/>
</dbReference>
<keyword evidence="1" id="KW-0812">Transmembrane</keyword>
<reference evidence="2 3" key="1">
    <citation type="submission" date="2020-08" db="EMBL/GenBank/DDBJ databases">
        <title>Genomic Encyclopedia of Type Strains, Phase IV (KMG-IV): sequencing the most valuable type-strain genomes for metagenomic binning, comparative biology and taxonomic classification.</title>
        <authorList>
            <person name="Goeker M."/>
        </authorList>
    </citation>
    <scope>NUCLEOTIDE SEQUENCE [LARGE SCALE GENOMIC DNA]</scope>
    <source>
        <strain evidence="2 3">DSM 11590</strain>
    </source>
</reference>
<evidence type="ECO:0000313" key="3">
    <source>
        <dbReference type="Proteomes" id="UP000544872"/>
    </source>
</evidence>
<keyword evidence="3" id="KW-1185">Reference proteome</keyword>
<organism evidence="2 3">
    <name type="scientific">Novispirillum itersonii</name>
    <name type="common">Aquaspirillum itersonii</name>
    <dbReference type="NCBI Taxonomy" id="189"/>
    <lineage>
        <taxon>Bacteria</taxon>
        <taxon>Pseudomonadati</taxon>
        <taxon>Pseudomonadota</taxon>
        <taxon>Alphaproteobacteria</taxon>
        <taxon>Rhodospirillales</taxon>
        <taxon>Novispirillaceae</taxon>
        <taxon>Novispirillum</taxon>
    </lineage>
</organism>
<comment type="caution">
    <text evidence="2">The sequence shown here is derived from an EMBL/GenBank/DDBJ whole genome shotgun (WGS) entry which is preliminary data.</text>
</comment>
<keyword evidence="1" id="KW-1133">Transmembrane helix</keyword>
<proteinExistence type="predicted"/>
<dbReference type="EMBL" id="JACIIX010000002">
    <property type="protein sequence ID" value="MBB6209604.1"/>
    <property type="molecule type" value="Genomic_DNA"/>
</dbReference>
<protein>
    <submittedName>
        <fullName evidence="2">Uncharacterized protein</fullName>
    </submittedName>
</protein>
<gene>
    <name evidence="2" type="ORF">FHS48_001006</name>
</gene>
<evidence type="ECO:0000256" key="1">
    <source>
        <dbReference type="SAM" id="Phobius"/>
    </source>
</evidence>